<dbReference type="PANTHER" id="PTHR34216">
    <property type="match status" value="1"/>
</dbReference>
<protein>
    <submittedName>
        <fullName evidence="4">Polysaccharide deacetylase</fullName>
    </submittedName>
</protein>
<dbReference type="InterPro" id="IPR011330">
    <property type="entry name" value="Glyco_hydro/deAcase_b/a-brl"/>
</dbReference>
<evidence type="ECO:0000259" key="3">
    <source>
        <dbReference type="PROSITE" id="PS51677"/>
    </source>
</evidence>
<gene>
    <name evidence="4" type="ORF">Mal4_22230</name>
</gene>
<dbReference type="PANTHER" id="PTHR34216:SF3">
    <property type="entry name" value="POLY-BETA-1,6-N-ACETYL-D-GLUCOSAMINE N-DEACETYLASE"/>
    <property type="match status" value="1"/>
</dbReference>
<dbReference type="InterPro" id="IPR051398">
    <property type="entry name" value="Polysacch_Deacetylase"/>
</dbReference>
<dbReference type="KEGG" id="mri:Mal4_22230"/>
<dbReference type="Pfam" id="PF01522">
    <property type="entry name" value="Polysacc_deac_1"/>
    <property type="match status" value="2"/>
</dbReference>
<dbReference type="InterPro" id="IPR002509">
    <property type="entry name" value="NODB_dom"/>
</dbReference>
<dbReference type="CDD" id="cd10918">
    <property type="entry name" value="CE4_NodB_like_5s_6s"/>
    <property type="match status" value="1"/>
</dbReference>
<dbReference type="EMBL" id="CP036275">
    <property type="protein sequence ID" value="QDU37904.1"/>
    <property type="molecule type" value="Genomic_DNA"/>
</dbReference>
<dbReference type="GO" id="GO:0016810">
    <property type="term" value="F:hydrolase activity, acting on carbon-nitrogen (but not peptide) bonds"/>
    <property type="evidence" value="ECO:0007669"/>
    <property type="project" value="InterPro"/>
</dbReference>
<dbReference type="Proteomes" id="UP000320496">
    <property type="component" value="Chromosome"/>
</dbReference>
<organism evidence="4 5">
    <name type="scientific">Maioricimonas rarisocia</name>
    <dbReference type="NCBI Taxonomy" id="2528026"/>
    <lineage>
        <taxon>Bacteria</taxon>
        <taxon>Pseudomonadati</taxon>
        <taxon>Planctomycetota</taxon>
        <taxon>Planctomycetia</taxon>
        <taxon>Planctomycetales</taxon>
        <taxon>Planctomycetaceae</taxon>
        <taxon>Maioricimonas</taxon>
    </lineage>
</organism>
<feature type="domain" description="NodB homology" evidence="3">
    <location>
        <begin position="87"/>
        <end position="335"/>
    </location>
</feature>
<proteinExistence type="predicted"/>
<evidence type="ECO:0000313" key="4">
    <source>
        <dbReference type="EMBL" id="QDU37904.1"/>
    </source>
</evidence>
<reference evidence="4 5" key="1">
    <citation type="submission" date="2019-02" db="EMBL/GenBank/DDBJ databases">
        <title>Deep-cultivation of Planctomycetes and their phenomic and genomic characterization uncovers novel biology.</title>
        <authorList>
            <person name="Wiegand S."/>
            <person name="Jogler M."/>
            <person name="Boedeker C."/>
            <person name="Pinto D."/>
            <person name="Vollmers J."/>
            <person name="Rivas-Marin E."/>
            <person name="Kohn T."/>
            <person name="Peeters S.H."/>
            <person name="Heuer A."/>
            <person name="Rast P."/>
            <person name="Oberbeckmann S."/>
            <person name="Bunk B."/>
            <person name="Jeske O."/>
            <person name="Meyerdierks A."/>
            <person name="Storesund J.E."/>
            <person name="Kallscheuer N."/>
            <person name="Luecker S."/>
            <person name="Lage O.M."/>
            <person name="Pohl T."/>
            <person name="Merkel B.J."/>
            <person name="Hornburger P."/>
            <person name="Mueller R.-W."/>
            <person name="Bruemmer F."/>
            <person name="Labrenz M."/>
            <person name="Spormann A.M."/>
            <person name="Op den Camp H."/>
            <person name="Overmann J."/>
            <person name="Amann R."/>
            <person name="Jetten M.S.M."/>
            <person name="Mascher T."/>
            <person name="Medema M.H."/>
            <person name="Devos D.P."/>
            <person name="Kaster A.-K."/>
            <person name="Ovreas L."/>
            <person name="Rohde M."/>
            <person name="Galperin M.Y."/>
            <person name="Jogler C."/>
        </authorList>
    </citation>
    <scope>NUCLEOTIDE SEQUENCE [LARGE SCALE GENOMIC DNA]</scope>
    <source>
        <strain evidence="4 5">Mal4</strain>
    </source>
</reference>
<evidence type="ECO:0000313" key="5">
    <source>
        <dbReference type="Proteomes" id="UP000320496"/>
    </source>
</evidence>
<dbReference type="AlphaFoldDB" id="A0A517Z625"/>
<name>A0A517Z625_9PLAN</name>
<evidence type="ECO:0000256" key="1">
    <source>
        <dbReference type="ARBA" id="ARBA00004613"/>
    </source>
</evidence>
<dbReference type="GO" id="GO:0005975">
    <property type="term" value="P:carbohydrate metabolic process"/>
    <property type="evidence" value="ECO:0007669"/>
    <property type="project" value="InterPro"/>
</dbReference>
<dbReference type="PROSITE" id="PS51677">
    <property type="entry name" value="NODB"/>
    <property type="match status" value="1"/>
</dbReference>
<sequence length="335" mass="37628">MIGKRALLTCALEAGGLHRLLEATPSWSGLLVLNYHRIGDPTGSPLDWGLWSAGEKQFADQVRYLARHFDVVGLESLDEILEGRRGRHVMITFDDGYRDNYEAAFPILQAHGVPAVFFLTSGFLDDRPVAWWDEIAWMIRTSRKTDINLPGWLDDRLMFDEPDRQQAVDALLRIYKQLPHDRTANFLDNVANATGSGRCPRHVGDSLWMDWSMVREMRAGGMDIGAHTVTHPVLANLPADRQQIEIENSRQRIETELGEPVRAFSYPVGQPESYNADTQAALQRSGIRWAFTYHGGYVPAHSNALNPLALPRAAVERETDSASLRSLVTLPQLFA</sequence>
<dbReference type="SUPFAM" id="SSF88713">
    <property type="entry name" value="Glycoside hydrolase/deacetylase"/>
    <property type="match status" value="1"/>
</dbReference>
<keyword evidence="5" id="KW-1185">Reference proteome</keyword>
<comment type="subcellular location">
    <subcellularLocation>
        <location evidence="1">Secreted</location>
    </subcellularLocation>
</comment>
<keyword evidence="2" id="KW-0732">Signal</keyword>
<dbReference type="RefSeq" id="WP_231746770.1">
    <property type="nucleotide sequence ID" value="NZ_CP036275.1"/>
</dbReference>
<dbReference type="Gene3D" id="3.20.20.370">
    <property type="entry name" value="Glycoside hydrolase/deacetylase"/>
    <property type="match status" value="1"/>
</dbReference>
<accession>A0A517Z625</accession>
<dbReference type="GO" id="GO:0005576">
    <property type="term" value="C:extracellular region"/>
    <property type="evidence" value="ECO:0007669"/>
    <property type="project" value="UniProtKB-SubCell"/>
</dbReference>
<evidence type="ECO:0000256" key="2">
    <source>
        <dbReference type="ARBA" id="ARBA00022729"/>
    </source>
</evidence>